<dbReference type="Proteomes" id="UP001500279">
    <property type="component" value="Unassembled WGS sequence"/>
</dbReference>
<dbReference type="PANTHER" id="PTHR37422">
    <property type="entry name" value="TEICHURONIC ACID BIOSYNTHESIS PROTEIN TUAE"/>
    <property type="match status" value="1"/>
</dbReference>
<keyword evidence="2 5" id="KW-0812">Transmembrane</keyword>
<evidence type="ECO:0008006" key="11">
    <source>
        <dbReference type="Google" id="ProtNLM"/>
    </source>
</evidence>
<proteinExistence type="predicted"/>
<dbReference type="PANTHER" id="PTHR37422:SF21">
    <property type="entry name" value="EXOQ-LIKE PROTEIN"/>
    <property type="match status" value="1"/>
</dbReference>
<keyword evidence="4 5" id="KW-0472">Membrane</keyword>
<dbReference type="InterPro" id="IPR021797">
    <property type="entry name" value="Wzy_C_2"/>
</dbReference>
<evidence type="ECO:0000256" key="4">
    <source>
        <dbReference type="ARBA" id="ARBA00023136"/>
    </source>
</evidence>
<dbReference type="InterPro" id="IPR031726">
    <property type="entry name" value="PglL_A"/>
</dbReference>
<feature type="transmembrane region" description="Helical" evidence="5">
    <location>
        <begin position="302"/>
        <end position="323"/>
    </location>
</feature>
<feature type="transmembrane region" description="Helical" evidence="5">
    <location>
        <begin position="265"/>
        <end position="290"/>
    </location>
</feature>
<sequence>MLAILAAGVAVSWFGMLPDSMALSATLLLACAATVMLAAQADDGTVDGPLLWPVLAGVLLAGVLSGLIALIQVFLPSWTEGSGWIAKSGLVGRAVGNLRQPNHLSTLLLWGLIALVPQADAGRVLGWRLPGAAAAALGNLMVLAVVLTASRTGLVGVVLLALWGLLDRRLRKPVRWALVAAPVAYFLWWLFMAGWAHETAHTFGGEARLGESDLSASRFGIWGNTLKLIAANPWTGVGFGQFNFAWTLTPFPGRPVAFFDHTHNLLLQFAVELGIPAALLLTGLLVWTLVQCFQRCWSAPGAAGTGARAALVMVLLAGLHSMLEYPLWYAYFLLPTAWALGHALRQPTVPLPAAGDSEYFASPPATTPDSVQASTHAPSSLWAESRAFAAPAAPLSFARRWLLPMMGALMLAGALFGYWDYRRVSAIYAPGSSTLSLPERISIGQSSWLFSHHADYAAATTAEPPSSAMGAFAATTHSLLDTRLMLAWAKALNESGHVDKARYLAERLREFHNPASDDFFAVCNAPPAEGAALPFQCTAPGKALTWRDFKP</sequence>
<evidence type="ECO:0000313" key="10">
    <source>
        <dbReference type="Proteomes" id="UP001500279"/>
    </source>
</evidence>
<feature type="transmembrane region" description="Helical" evidence="5">
    <location>
        <begin position="401"/>
        <end position="419"/>
    </location>
</feature>
<feature type="domain" description="Virulence factor membrane-bound polymerase C-terminal" evidence="7">
    <location>
        <begin position="310"/>
        <end position="510"/>
    </location>
</feature>
<keyword evidence="3 5" id="KW-1133">Transmembrane helix</keyword>
<evidence type="ECO:0000259" key="7">
    <source>
        <dbReference type="Pfam" id="PF11846"/>
    </source>
</evidence>
<evidence type="ECO:0000259" key="6">
    <source>
        <dbReference type="Pfam" id="PF04932"/>
    </source>
</evidence>
<feature type="transmembrane region" description="Helical" evidence="5">
    <location>
        <begin position="176"/>
        <end position="196"/>
    </location>
</feature>
<evidence type="ECO:0000256" key="2">
    <source>
        <dbReference type="ARBA" id="ARBA00022692"/>
    </source>
</evidence>
<dbReference type="Pfam" id="PF04932">
    <property type="entry name" value="Wzy_C"/>
    <property type="match status" value="1"/>
</dbReference>
<evidence type="ECO:0000256" key="1">
    <source>
        <dbReference type="ARBA" id="ARBA00004141"/>
    </source>
</evidence>
<evidence type="ECO:0000259" key="8">
    <source>
        <dbReference type="Pfam" id="PF15864"/>
    </source>
</evidence>
<comment type="caution">
    <text evidence="9">The sequence shown here is derived from an EMBL/GenBank/DDBJ whole genome shotgun (WGS) entry which is preliminary data.</text>
</comment>
<reference evidence="9 10" key="1">
    <citation type="journal article" date="2019" name="Int. J. Syst. Evol. Microbiol.">
        <title>The Global Catalogue of Microorganisms (GCM) 10K type strain sequencing project: providing services to taxonomists for standard genome sequencing and annotation.</title>
        <authorList>
            <consortium name="The Broad Institute Genomics Platform"/>
            <consortium name="The Broad Institute Genome Sequencing Center for Infectious Disease"/>
            <person name="Wu L."/>
            <person name="Ma J."/>
        </authorList>
    </citation>
    <scope>NUCLEOTIDE SEQUENCE [LARGE SCALE GENOMIC DNA]</scope>
    <source>
        <strain evidence="9 10">JCM 15503</strain>
    </source>
</reference>
<feature type="transmembrane region" description="Helical" evidence="5">
    <location>
        <begin position="51"/>
        <end position="75"/>
    </location>
</feature>
<accession>A0ABN1JML4</accession>
<dbReference type="Pfam" id="PF15864">
    <property type="entry name" value="PglL_A"/>
    <property type="match status" value="1"/>
</dbReference>
<feature type="domain" description="O-antigen ligase-related" evidence="6">
    <location>
        <begin position="140"/>
        <end position="281"/>
    </location>
</feature>
<evidence type="ECO:0000313" key="9">
    <source>
        <dbReference type="EMBL" id="GAA0742946.1"/>
    </source>
</evidence>
<name>A0ABN1JML4_9BURK</name>
<dbReference type="InterPro" id="IPR007016">
    <property type="entry name" value="O-antigen_ligase-rel_domated"/>
</dbReference>
<evidence type="ECO:0000256" key="5">
    <source>
        <dbReference type="SAM" id="Phobius"/>
    </source>
</evidence>
<organism evidence="9 10">
    <name type="scientific">Ideonella azotifigens</name>
    <dbReference type="NCBI Taxonomy" id="513160"/>
    <lineage>
        <taxon>Bacteria</taxon>
        <taxon>Pseudomonadati</taxon>
        <taxon>Pseudomonadota</taxon>
        <taxon>Betaproteobacteria</taxon>
        <taxon>Burkholderiales</taxon>
        <taxon>Sphaerotilaceae</taxon>
        <taxon>Ideonella</taxon>
    </lineage>
</organism>
<dbReference type="Pfam" id="PF11846">
    <property type="entry name" value="Wzy_C_2"/>
    <property type="match status" value="1"/>
</dbReference>
<feature type="domain" description="Protein glycosylation ligase" evidence="8">
    <location>
        <begin position="94"/>
        <end position="116"/>
    </location>
</feature>
<keyword evidence="10" id="KW-1185">Reference proteome</keyword>
<feature type="transmembrane region" description="Helical" evidence="5">
    <location>
        <begin position="141"/>
        <end position="164"/>
    </location>
</feature>
<evidence type="ECO:0000256" key="3">
    <source>
        <dbReference type="ARBA" id="ARBA00022989"/>
    </source>
</evidence>
<gene>
    <name evidence="9" type="ORF">GCM10009107_06970</name>
</gene>
<dbReference type="InterPro" id="IPR051533">
    <property type="entry name" value="WaaL-like"/>
</dbReference>
<comment type="subcellular location">
    <subcellularLocation>
        <location evidence="1">Membrane</location>
        <topology evidence="1">Multi-pass membrane protein</topology>
    </subcellularLocation>
</comment>
<dbReference type="EMBL" id="BAAAEW010000004">
    <property type="protein sequence ID" value="GAA0742946.1"/>
    <property type="molecule type" value="Genomic_DNA"/>
</dbReference>
<protein>
    <recommendedName>
        <fullName evidence="11">Polymerase</fullName>
    </recommendedName>
</protein>